<comment type="caution">
    <text evidence="2">The sequence shown here is derived from an EMBL/GenBank/DDBJ whole genome shotgun (WGS) entry which is preliminary data.</text>
</comment>
<dbReference type="EMBL" id="JAGIQL010000085">
    <property type="protein sequence ID" value="MBP0459762.1"/>
    <property type="molecule type" value="Genomic_DNA"/>
</dbReference>
<dbReference type="RefSeq" id="WP_209341857.1">
    <property type="nucleotide sequence ID" value="NZ_JAGIQL010000085.1"/>
</dbReference>
<gene>
    <name evidence="2" type="ORF">JFN87_20020</name>
</gene>
<sequence>MDSPGSTDGPVEPEPGSHLVTTTAKPSLDITHLTAGQRRGTHCAYCDRPVRSDHVTDLGQCRDPIYRTHVFPRAHPECARTVS</sequence>
<organism evidence="2 3">
    <name type="scientific">Streptomyces montanisoli</name>
    <dbReference type="NCBI Taxonomy" id="2798581"/>
    <lineage>
        <taxon>Bacteria</taxon>
        <taxon>Bacillati</taxon>
        <taxon>Actinomycetota</taxon>
        <taxon>Actinomycetes</taxon>
        <taxon>Kitasatosporales</taxon>
        <taxon>Streptomycetaceae</taxon>
        <taxon>Streptomyces</taxon>
    </lineage>
</organism>
<keyword evidence="3" id="KW-1185">Reference proteome</keyword>
<feature type="region of interest" description="Disordered" evidence="1">
    <location>
        <begin position="1"/>
        <end position="29"/>
    </location>
</feature>
<proteinExistence type="predicted"/>
<dbReference type="Proteomes" id="UP000670475">
    <property type="component" value="Unassembled WGS sequence"/>
</dbReference>
<evidence type="ECO:0000313" key="3">
    <source>
        <dbReference type="Proteomes" id="UP000670475"/>
    </source>
</evidence>
<name>A0A940MHJ7_9ACTN</name>
<dbReference type="AlphaFoldDB" id="A0A940MHJ7"/>
<evidence type="ECO:0000313" key="2">
    <source>
        <dbReference type="EMBL" id="MBP0459762.1"/>
    </source>
</evidence>
<evidence type="ECO:0000256" key="1">
    <source>
        <dbReference type="SAM" id="MobiDB-lite"/>
    </source>
</evidence>
<protein>
    <submittedName>
        <fullName evidence="2">Uncharacterized protein</fullName>
    </submittedName>
</protein>
<reference evidence="2" key="1">
    <citation type="submission" date="2021-03" db="EMBL/GenBank/DDBJ databases">
        <title>Whole genome sequence of Streptomyces bomunensis MMS17-BM035.</title>
        <authorList>
            <person name="Lee J.H."/>
        </authorList>
    </citation>
    <scope>NUCLEOTIDE SEQUENCE</scope>
    <source>
        <strain evidence="2">MMS17-BM035</strain>
    </source>
</reference>
<accession>A0A940MHJ7</accession>